<evidence type="ECO:0008006" key="3">
    <source>
        <dbReference type="Google" id="ProtNLM"/>
    </source>
</evidence>
<protein>
    <recommendedName>
        <fullName evidence="3">CopG family transcriptional regulator</fullName>
    </recommendedName>
</protein>
<name>A0A1C3P2T8_9ACTN</name>
<proteinExistence type="predicted"/>
<dbReference type="EMBL" id="FLUV01001690">
    <property type="protein sequence ID" value="SBW24105.1"/>
    <property type="molecule type" value="Genomic_DNA"/>
</dbReference>
<evidence type="ECO:0000313" key="1">
    <source>
        <dbReference type="EMBL" id="SBW24105.1"/>
    </source>
</evidence>
<organism evidence="1 2">
    <name type="scientific">Candidatus Protofrankia californiensis</name>
    <dbReference type="NCBI Taxonomy" id="1839754"/>
    <lineage>
        <taxon>Bacteria</taxon>
        <taxon>Bacillati</taxon>
        <taxon>Actinomycetota</taxon>
        <taxon>Actinomycetes</taxon>
        <taxon>Frankiales</taxon>
        <taxon>Frankiaceae</taxon>
        <taxon>Protofrankia</taxon>
    </lineage>
</organism>
<keyword evidence="2" id="KW-1185">Reference proteome</keyword>
<dbReference type="Proteomes" id="UP000199013">
    <property type="component" value="Unassembled WGS sequence"/>
</dbReference>
<gene>
    <name evidence="1" type="ORF">FDG2_4011</name>
</gene>
<sequence length="103" mass="11162">MCSMTVRKSVVLDDAEQAALAELTEPSDEMRETLAGWAQAHGVTLSRSSESAVLRALIKVGLASLREARLEAGYRALAATATETDHAESRVAREWHVSRLPAE</sequence>
<evidence type="ECO:0000313" key="2">
    <source>
        <dbReference type="Proteomes" id="UP000199013"/>
    </source>
</evidence>
<dbReference type="AlphaFoldDB" id="A0A1C3P2T8"/>
<reference evidence="2" key="1">
    <citation type="submission" date="2016-02" db="EMBL/GenBank/DDBJ databases">
        <authorList>
            <person name="Wibberg D."/>
        </authorList>
    </citation>
    <scope>NUCLEOTIDE SEQUENCE [LARGE SCALE GENOMIC DNA]</scope>
</reference>
<accession>A0A1C3P2T8</accession>